<evidence type="ECO:0000256" key="6">
    <source>
        <dbReference type="ARBA" id="ARBA00022982"/>
    </source>
</evidence>
<organism evidence="10 11">
    <name type="scientific">Thiohalocapsa marina</name>
    <dbReference type="NCBI Taxonomy" id="424902"/>
    <lineage>
        <taxon>Bacteria</taxon>
        <taxon>Pseudomonadati</taxon>
        <taxon>Pseudomonadota</taxon>
        <taxon>Gammaproteobacteria</taxon>
        <taxon>Chromatiales</taxon>
        <taxon>Chromatiaceae</taxon>
        <taxon>Thiohalocapsa</taxon>
    </lineage>
</organism>
<proteinExistence type="inferred from homology"/>
<accession>A0A5M8FKU0</accession>
<feature type="transmembrane region" description="Helical" evidence="9">
    <location>
        <begin position="78"/>
        <end position="96"/>
    </location>
</feature>
<keyword evidence="9" id="KW-1003">Cell membrane</keyword>
<name>A0A5M8FKU0_9GAMM</name>
<dbReference type="EC" id="7.-.-.-" evidence="9"/>
<dbReference type="GO" id="GO:0022900">
    <property type="term" value="P:electron transport chain"/>
    <property type="evidence" value="ECO:0007669"/>
    <property type="project" value="UniProtKB-UniRule"/>
</dbReference>
<keyword evidence="5 9" id="KW-1278">Translocase</keyword>
<keyword evidence="4 9" id="KW-0812">Transmembrane</keyword>
<dbReference type="PANTHER" id="PTHR30586">
    <property type="entry name" value="ELECTRON TRANSPORT COMPLEX PROTEIN RNFE"/>
    <property type="match status" value="1"/>
</dbReference>
<keyword evidence="11" id="KW-1185">Reference proteome</keyword>
<keyword evidence="6 9" id="KW-0249">Electron transport</keyword>
<keyword evidence="7 9" id="KW-1133">Transmembrane helix</keyword>
<dbReference type="GO" id="GO:0005886">
    <property type="term" value="C:plasma membrane"/>
    <property type="evidence" value="ECO:0007669"/>
    <property type="project" value="UniProtKB-SubCell"/>
</dbReference>
<sequence>MANLPNTTENLSLDTFVRGLWRENPVFVMLLGMCPVLAVTNTTMNALAMGLATTFVLVCSSVLVSLLRNWIPKQVRIASYIVIIATFVTIVDYGIQAISLELYAALGAFIQLIVANCVILGRAEAYASKQRLHTTLINSLGMGAGFTIALLSLGTVREVLGNGTLLGIPLFGENFQPWVVMILPPGGFFVLGTWLLLFNWLRLRKERKALQHAGVPANAG</sequence>
<keyword evidence="3 9" id="KW-0997">Cell inner membrane</keyword>
<evidence type="ECO:0000313" key="10">
    <source>
        <dbReference type="EMBL" id="KAA6183791.1"/>
    </source>
</evidence>
<keyword evidence="8 9" id="KW-0472">Membrane</keyword>
<dbReference type="NCBIfam" id="TIGR01948">
    <property type="entry name" value="rnfE"/>
    <property type="match status" value="1"/>
</dbReference>
<dbReference type="HAMAP" id="MF_00478">
    <property type="entry name" value="RsxE_RnfE"/>
    <property type="match status" value="1"/>
</dbReference>
<dbReference type="Proteomes" id="UP000322981">
    <property type="component" value="Unassembled WGS sequence"/>
</dbReference>
<dbReference type="NCBIfam" id="NF009070">
    <property type="entry name" value="PRK12405.1"/>
    <property type="match status" value="1"/>
</dbReference>
<gene>
    <name evidence="9" type="primary">rnfE</name>
    <name evidence="10" type="ORF">F2Q65_14660</name>
</gene>
<dbReference type="AlphaFoldDB" id="A0A5M8FKU0"/>
<dbReference type="RefSeq" id="WP_150094158.1">
    <property type="nucleotide sequence ID" value="NZ_JBFUOH010000031.1"/>
</dbReference>
<evidence type="ECO:0000256" key="8">
    <source>
        <dbReference type="ARBA" id="ARBA00023136"/>
    </source>
</evidence>
<evidence type="ECO:0000256" key="4">
    <source>
        <dbReference type="ARBA" id="ARBA00022692"/>
    </source>
</evidence>
<feature type="transmembrane region" description="Helical" evidence="9">
    <location>
        <begin position="102"/>
        <end position="123"/>
    </location>
</feature>
<comment type="subcellular location">
    <subcellularLocation>
        <location evidence="9">Cell inner membrane</location>
        <topology evidence="9">Multi-pass membrane protein</topology>
    </subcellularLocation>
    <subcellularLocation>
        <location evidence="1">Endomembrane system</location>
        <topology evidence="1">Multi-pass membrane protein</topology>
    </subcellularLocation>
</comment>
<dbReference type="EMBL" id="VWXX01000028">
    <property type="protein sequence ID" value="KAA6183791.1"/>
    <property type="molecule type" value="Genomic_DNA"/>
</dbReference>
<evidence type="ECO:0000256" key="7">
    <source>
        <dbReference type="ARBA" id="ARBA00022989"/>
    </source>
</evidence>
<keyword evidence="2 9" id="KW-0813">Transport</keyword>
<evidence type="ECO:0000256" key="9">
    <source>
        <dbReference type="HAMAP-Rule" id="MF_00478"/>
    </source>
</evidence>
<dbReference type="OrthoDB" id="9782945at2"/>
<comment type="subunit">
    <text evidence="9">The complex is composed of six subunits: RnfA, RnfB, RnfC, RnfD, RnfE and RnfG.</text>
</comment>
<comment type="function">
    <text evidence="9">Part of a membrane-bound complex that couples electron transfer with translocation of ions across the membrane.</text>
</comment>
<dbReference type="PANTHER" id="PTHR30586:SF0">
    <property type="entry name" value="ION-TRANSLOCATING OXIDOREDUCTASE COMPLEX SUBUNIT E"/>
    <property type="match status" value="1"/>
</dbReference>
<protein>
    <recommendedName>
        <fullName evidence="9">Ion-translocating oxidoreductase complex subunit E</fullName>
        <ecNumber evidence="9">7.-.-.-</ecNumber>
    </recommendedName>
    <alternativeName>
        <fullName evidence="9">Rnf electron transport complex subunit E</fullName>
    </alternativeName>
</protein>
<comment type="caution">
    <text evidence="10">The sequence shown here is derived from an EMBL/GenBank/DDBJ whole genome shotgun (WGS) entry which is preliminary data.</text>
</comment>
<comment type="similarity">
    <text evidence="9">Belongs to the NqrDE/RnfAE family.</text>
</comment>
<dbReference type="InterPro" id="IPR003667">
    <property type="entry name" value="NqrDE/RnfAE"/>
</dbReference>
<evidence type="ECO:0000256" key="3">
    <source>
        <dbReference type="ARBA" id="ARBA00022519"/>
    </source>
</evidence>
<dbReference type="Pfam" id="PF02508">
    <property type="entry name" value="Rnf-Nqr"/>
    <property type="match status" value="1"/>
</dbReference>
<feature type="transmembrane region" description="Helical" evidence="9">
    <location>
        <begin position="20"/>
        <end position="40"/>
    </location>
</feature>
<feature type="transmembrane region" description="Helical" evidence="9">
    <location>
        <begin position="135"/>
        <end position="155"/>
    </location>
</feature>
<evidence type="ECO:0000256" key="2">
    <source>
        <dbReference type="ARBA" id="ARBA00022448"/>
    </source>
</evidence>
<feature type="transmembrane region" description="Helical" evidence="9">
    <location>
        <begin position="175"/>
        <end position="198"/>
    </location>
</feature>
<dbReference type="PIRSF" id="PIRSF006102">
    <property type="entry name" value="NQR_DE"/>
    <property type="match status" value="1"/>
</dbReference>
<evidence type="ECO:0000313" key="11">
    <source>
        <dbReference type="Proteomes" id="UP000322981"/>
    </source>
</evidence>
<dbReference type="InterPro" id="IPR010968">
    <property type="entry name" value="RnfE"/>
</dbReference>
<dbReference type="GO" id="GO:0012505">
    <property type="term" value="C:endomembrane system"/>
    <property type="evidence" value="ECO:0007669"/>
    <property type="project" value="UniProtKB-SubCell"/>
</dbReference>
<evidence type="ECO:0000256" key="5">
    <source>
        <dbReference type="ARBA" id="ARBA00022967"/>
    </source>
</evidence>
<feature type="transmembrane region" description="Helical" evidence="9">
    <location>
        <begin position="46"/>
        <end position="66"/>
    </location>
</feature>
<evidence type="ECO:0000256" key="1">
    <source>
        <dbReference type="ARBA" id="ARBA00004127"/>
    </source>
</evidence>
<reference evidence="10 11" key="1">
    <citation type="submission" date="2019-09" db="EMBL/GenBank/DDBJ databases">
        <title>Whole-genome sequence of the purple sulfur bacterium Thiohalocapsa marina DSM 19078.</title>
        <authorList>
            <person name="Kyndt J.A."/>
            <person name="Meyer T.E."/>
        </authorList>
    </citation>
    <scope>NUCLEOTIDE SEQUENCE [LARGE SCALE GENOMIC DNA]</scope>
    <source>
        <strain evidence="10 11">DSM 19078</strain>
    </source>
</reference>